<dbReference type="AlphaFoldDB" id="A0A437LVR6"/>
<gene>
    <name evidence="2" type="ORF">EOD43_22190</name>
</gene>
<name>A0A437LVR6_9SPHN</name>
<dbReference type="OrthoDB" id="7341471at2"/>
<dbReference type="Proteomes" id="UP000282971">
    <property type="component" value="Unassembled WGS sequence"/>
</dbReference>
<evidence type="ECO:0000256" key="1">
    <source>
        <dbReference type="SAM" id="SignalP"/>
    </source>
</evidence>
<sequence length="306" mass="33346">MKRTIGLFVLAGSASPLAAAPLPDAVRAMIEDAIQSGDPQTTSAVIGVAKRTNPESIAEIDAMTNSYNREVAAQAKAKADAERERLASAGILSLWKGQVELGGSWSTGNTRTLGLYGATNLKRSGLNWEHLFTARIDYQETDKVPTTERAVAAWQPRYKISPSYYAFGLSQYEHDRFLGYDHRFTGGAGLGVVAVNSPKLRIEVDAGPVVRYTRFRDPAEPDETRIAGRGSIDAKWTPWSQVTLAQQLAIYGPGAHTTVTSTSSLETILFGPVKGRLSYNIQYERDAPIDQKSTDTVSRASLVYNF</sequence>
<reference evidence="2 3" key="1">
    <citation type="submission" date="2019-01" db="EMBL/GenBank/DDBJ databases">
        <authorList>
            <person name="Chen W.-M."/>
        </authorList>
    </citation>
    <scope>NUCLEOTIDE SEQUENCE [LARGE SCALE GENOMIC DNA]</scope>
    <source>
        <strain evidence="2 3">CCP-7</strain>
    </source>
</reference>
<organism evidence="2 3">
    <name type="scientific">Sphingomonas crocodyli</name>
    <dbReference type="NCBI Taxonomy" id="1979270"/>
    <lineage>
        <taxon>Bacteria</taxon>
        <taxon>Pseudomonadati</taxon>
        <taxon>Pseudomonadota</taxon>
        <taxon>Alphaproteobacteria</taxon>
        <taxon>Sphingomonadales</taxon>
        <taxon>Sphingomonadaceae</taxon>
        <taxon>Sphingomonas</taxon>
    </lineage>
</organism>
<dbReference type="RefSeq" id="WP_127746582.1">
    <property type="nucleotide sequence ID" value="NZ_SACN01000005.1"/>
</dbReference>
<comment type="caution">
    <text evidence="2">The sequence shown here is derived from an EMBL/GenBank/DDBJ whole genome shotgun (WGS) entry which is preliminary data.</text>
</comment>
<keyword evidence="1" id="KW-0732">Signal</keyword>
<evidence type="ECO:0000313" key="3">
    <source>
        <dbReference type="Proteomes" id="UP000282971"/>
    </source>
</evidence>
<dbReference type="Pfam" id="PF04338">
    <property type="entry name" value="DUF481"/>
    <property type="match status" value="1"/>
</dbReference>
<feature type="signal peptide" evidence="1">
    <location>
        <begin position="1"/>
        <end position="19"/>
    </location>
</feature>
<accession>A0A437LVR6</accession>
<evidence type="ECO:0000313" key="2">
    <source>
        <dbReference type="EMBL" id="RVT89474.1"/>
    </source>
</evidence>
<feature type="chain" id="PRO_5019379587" evidence="1">
    <location>
        <begin position="20"/>
        <end position="306"/>
    </location>
</feature>
<dbReference type="EMBL" id="SACN01000005">
    <property type="protein sequence ID" value="RVT89474.1"/>
    <property type="molecule type" value="Genomic_DNA"/>
</dbReference>
<proteinExistence type="predicted"/>
<dbReference type="InterPro" id="IPR007433">
    <property type="entry name" value="DUF481"/>
</dbReference>
<protein>
    <submittedName>
        <fullName evidence="2">DUF481 domain-containing protein</fullName>
    </submittedName>
</protein>
<keyword evidence="3" id="KW-1185">Reference proteome</keyword>